<gene>
    <name evidence="1" type="ORF">FHU35_12890</name>
</gene>
<name>A0A561U948_9PSEU</name>
<comment type="caution">
    <text evidence="1">The sequence shown here is derived from an EMBL/GenBank/DDBJ whole genome shotgun (WGS) entry which is preliminary data.</text>
</comment>
<evidence type="ECO:0000313" key="1">
    <source>
        <dbReference type="EMBL" id="TWF95890.1"/>
    </source>
</evidence>
<dbReference type="PANTHER" id="PTHR36439">
    <property type="entry name" value="BLL4334 PROTEIN"/>
    <property type="match status" value="1"/>
</dbReference>
<dbReference type="RefSeq" id="WP_145739162.1">
    <property type="nucleotide sequence ID" value="NZ_VIWX01000002.1"/>
</dbReference>
<dbReference type="Proteomes" id="UP000316184">
    <property type="component" value="Unassembled WGS sequence"/>
</dbReference>
<evidence type="ECO:0000313" key="2">
    <source>
        <dbReference type="Proteomes" id="UP000316184"/>
    </source>
</evidence>
<dbReference type="SUPFAM" id="SSF160379">
    <property type="entry name" value="SP0830-like"/>
    <property type="match status" value="1"/>
</dbReference>
<dbReference type="AlphaFoldDB" id="A0A561U948"/>
<organism evidence="1 2">
    <name type="scientific">Saccharopolyspora dendranthemae</name>
    <dbReference type="NCBI Taxonomy" id="1181886"/>
    <lineage>
        <taxon>Bacteria</taxon>
        <taxon>Bacillati</taxon>
        <taxon>Actinomycetota</taxon>
        <taxon>Actinomycetes</taxon>
        <taxon>Pseudonocardiales</taxon>
        <taxon>Pseudonocardiaceae</taxon>
        <taxon>Saccharopolyspora</taxon>
    </lineage>
</organism>
<accession>A0A561U948</accession>
<keyword evidence="2" id="KW-1185">Reference proteome</keyword>
<reference evidence="1 2" key="1">
    <citation type="submission" date="2019-06" db="EMBL/GenBank/DDBJ databases">
        <title>Sequencing the genomes of 1000 actinobacteria strains.</title>
        <authorList>
            <person name="Klenk H.-P."/>
        </authorList>
    </citation>
    <scope>NUCLEOTIDE SEQUENCE [LARGE SCALE GENOMIC DNA]</scope>
    <source>
        <strain evidence="1 2">DSM 46699</strain>
    </source>
</reference>
<sequence>MGTYVALLRAVNLGSHARLPMARLRELIGELGYAHARTYLQSGNAVFTTPIEDAGQVAASLREALAADGVNTEVMVRTGAQVRAVAEAGHPFTAAGVEHTKLQVAFPLAPVTPQQLRGLAAPGGESALARDGEVFLHYPQGVGVSKLTTATLQRHLGTPVTCRNWKTVSALAGMC</sequence>
<dbReference type="Pfam" id="PF08002">
    <property type="entry name" value="DUF1697"/>
    <property type="match status" value="1"/>
</dbReference>
<proteinExistence type="predicted"/>
<dbReference type="Gene3D" id="3.30.70.1280">
    <property type="entry name" value="SP0830-like domains"/>
    <property type="match status" value="1"/>
</dbReference>
<dbReference type="InterPro" id="IPR012545">
    <property type="entry name" value="DUF1697"/>
</dbReference>
<protein>
    <submittedName>
        <fullName evidence="1">Uncharacterized protein (DUF1697 family)</fullName>
    </submittedName>
</protein>
<dbReference type="OrthoDB" id="9806494at2"/>
<dbReference type="PIRSF" id="PIRSF008502">
    <property type="entry name" value="UCP008502"/>
    <property type="match status" value="1"/>
</dbReference>
<dbReference type="EMBL" id="VIWX01000002">
    <property type="protein sequence ID" value="TWF95890.1"/>
    <property type="molecule type" value="Genomic_DNA"/>
</dbReference>
<dbReference type="PANTHER" id="PTHR36439:SF1">
    <property type="entry name" value="DUF1697 DOMAIN-CONTAINING PROTEIN"/>
    <property type="match status" value="1"/>
</dbReference>